<reference evidence="4" key="1">
    <citation type="thesis" date="2020" institute="ProQuest LLC" country="789 East Eisenhower Parkway, Ann Arbor, MI, USA">
        <title>Comparative Genomics and Chromosome Evolution.</title>
        <authorList>
            <person name="Mudd A.B."/>
        </authorList>
    </citation>
    <scope>NUCLEOTIDE SEQUENCE</scope>
    <source>
        <strain evidence="4">Female2</strain>
        <tissue evidence="4">Blood</tissue>
    </source>
</reference>
<evidence type="ECO:0000256" key="2">
    <source>
        <dbReference type="SAM" id="MobiDB-lite"/>
    </source>
</evidence>
<feature type="domain" description="CCHC-type" evidence="3">
    <location>
        <begin position="442"/>
        <end position="457"/>
    </location>
</feature>
<evidence type="ECO:0000313" key="4">
    <source>
        <dbReference type="EMBL" id="KAG8429081.1"/>
    </source>
</evidence>
<protein>
    <recommendedName>
        <fullName evidence="3">CCHC-type domain-containing protein</fullName>
    </recommendedName>
</protein>
<evidence type="ECO:0000256" key="1">
    <source>
        <dbReference type="PROSITE-ProRule" id="PRU00047"/>
    </source>
</evidence>
<keyword evidence="5" id="KW-1185">Reference proteome</keyword>
<evidence type="ECO:0000259" key="3">
    <source>
        <dbReference type="PROSITE" id="PS50158"/>
    </source>
</evidence>
<dbReference type="SUPFAM" id="SSF57756">
    <property type="entry name" value="Retrovirus zinc finger-like domains"/>
    <property type="match status" value="1"/>
</dbReference>
<dbReference type="SMART" id="SM00343">
    <property type="entry name" value="ZnF_C2HC"/>
    <property type="match status" value="1"/>
</dbReference>
<dbReference type="GO" id="GO:0008270">
    <property type="term" value="F:zinc ion binding"/>
    <property type="evidence" value="ECO:0007669"/>
    <property type="project" value="UniProtKB-KW"/>
</dbReference>
<proteinExistence type="predicted"/>
<name>A0A8T2IEP7_9PIPI</name>
<dbReference type="InterPro" id="IPR001878">
    <property type="entry name" value="Znf_CCHC"/>
</dbReference>
<dbReference type="Proteomes" id="UP000812440">
    <property type="component" value="Unassembled WGS sequence"/>
</dbReference>
<keyword evidence="1" id="KW-0863">Zinc-finger</keyword>
<organism evidence="4 5">
    <name type="scientific">Hymenochirus boettgeri</name>
    <name type="common">Congo dwarf clawed frog</name>
    <dbReference type="NCBI Taxonomy" id="247094"/>
    <lineage>
        <taxon>Eukaryota</taxon>
        <taxon>Metazoa</taxon>
        <taxon>Chordata</taxon>
        <taxon>Craniata</taxon>
        <taxon>Vertebrata</taxon>
        <taxon>Euteleostomi</taxon>
        <taxon>Amphibia</taxon>
        <taxon>Batrachia</taxon>
        <taxon>Anura</taxon>
        <taxon>Pipoidea</taxon>
        <taxon>Pipidae</taxon>
        <taxon>Pipinae</taxon>
        <taxon>Hymenochirus</taxon>
    </lineage>
</organism>
<keyword evidence="1" id="KW-0862">Zinc</keyword>
<dbReference type="Gene3D" id="4.10.60.10">
    <property type="entry name" value="Zinc finger, CCHC-type"/>
    <property type="match status" value="1"/>
</dbReference>
<dbReference type="GO" id="GO:0003676">
    <property type="term" value="F:nucleic acid binding"/>
    <property type="evidence" value="ECO:0007669"/>
    <property type="project" value="InterPro"/>
</dbReference>
<dbReference type="Pfam" id="PF00098">
    <property type="entry name" value="zf-CCHC"/>
    <property type="match status" value="1"/>
</dbReference>
<feature type="region of interest" description="Disordered" evidence="2">
    <location>
        <begin position="504"/>
        <end position="523"/>
    </location>
</feature>
<dbReference type="EMBL" id="JAACNH010013877">
    <property type="protein sequence ID" value="KAG8429081.1"/>
    <property type="molecule type" value="Genomic_DNA"/>
</dbReference>
<sequence>MEFAQTYINKYASATFNVNSSDALTHQFNDLFKQCQDHNEALKSKKSSKKGKKERLSNILSMLCRMREIAEQKELQWYTERAQIREDLDKFEKFLTVAAASSAECECEVLREEVERLTDVNCELEEKIDRWQEICVIREQQISSLESKDVCNEEQIVSLTKRLKIANEQLCDRERCNNMIKSHGIIQKPGEFVPVCPLSAEEERDEIIRTAKSPTLFTPQTEGNRHRPTSLQINNYASLTIQDRTNLCQILGKFDTSASPINLHNRFEAVVMQYNLNNKDACFLLKAWLPSQLAAQLSAPVGTHRGASADLNGNWGNSSERLCELQRLIGGRDVRGTNALENAKLKRGDDPVLFCNEYLILYKTTYNCPDMSPDDSAFLYSMANKCTFIDFATKIALRNANSYQTFVNILKDWIQEACHDSKIQYKVSEVVKNEGKGRFIGKCYRCGNMGHVMRDCRVQKKRYHRTENNRYGHNNAAPGRGNNQTDATVYSPLIQEVHKMKGKVAGEPEECKTPQPTNPYFKQ</sequence>
<dbReference type="AlphaFoldDB" id="A0A8T2IEP7"/>
<evidence type="ECO:0000313" key="5">
    <source>
        <dbReference type="Proteomes" id="UP000812440"/>
    </source>
</evidence>
<comment type="caution">
    <text evidence="4">The sequence shown here is derived from an EMBL/GenBank/DDBJ whole genome shotgun (WGS) entry which is preliminary data.</text>
</comment>
<feature type="compositionally biased region" description="Polar residues" evidence="2">
    <location>
        <begin position="514"/>
        <end position="523"/>
    </location>
</feature>
<dbReference type="InterPro" id="IPR036875">
    <property type="entry name" value="Znf_CCHC_sf"/>
</dbReference>
<keyword evidence="1" id="KW-0479">Metal-binding</keyword>
<gene>
    <name evidence="4" type="ORF">GDO86_018343</name>
</gene>
<dbReference type="PROSITE" id="PS50158">
    <property type="entry name" value="ZF_CCHC"/>
    <property type="match status" value="1"/>
</dbReference>
<accession>A0A8T2IEP7</accession>
<dbReference type="OrthoDB" id="9882600at2759"/>